<keyword evidence="1" id="KW-0732">Signal</keyword>
<dbReference type="OrthoDB" id="5982524at2"/>
<evidence type="ECO:0000313" key="3">
    <source>
        <dbReference type="Proteomes" id="UP000306631"/>
    </source>
</evidence>
<dbReference type="Gene3D" id="3.30.1150.10">
    <property type="match status" value="1"/>
</dbReference>
<evidence type="ECO:0000256" key="1">
    <source>
        <dbReference type="SAM" id="SignalP"/>
    </source>
</evidence>
<accession>A0A4S2D0I4</accession>
<feature type="signal peptide" evidence="1">
    <location>
        <begin position="1"/>
        <end position="30"/>
    </location>
</feature>
<reference evidence="2 3" key="1">
    <citation type="submission" date="2019-04" db="EMBL/GenBank/DDBJ databases">
        <title>Microbes associate with the intestines of laboratory mice.</title>
        <authorList>
            <person name="Navarre W."/>
            <person name="Wong E."/>
            <person name="Huang K."/>
            <person name="Tropini C."/>
            <person name="Ng K."/>
            <person name="Yu B."/>
        </authorList>
    </citation>
    <scope>NUCLEOTIDE SEQUENCE [LARGE SCALE GENOMIC DNA]</scope>
    <source>
        <strain evidence="2 3">NM62_B4-13</strain>
    </source>
</reference>
<dbReference type="AlphaFoldDB" id="A0A4S2D0I4"/>
<name>A0A4S2D0I4_STEMA</name>
<evidence type="ECO:0000313" key="2">
    <source>
        <dbReference type="EMBL" id="TGY34526.1"/>
    </source>
</evidence>
<gene>
    <name evidence="2" type="ORF">E5352_08760</name>
</gene>
<dbReference type="SUPFAM" id="SSF74653">
    <property type="entry name" value="TolA/TonB C-terminal domain"/>
    <property type="match status" value="1"/>
</dbReference>
<dbReference type="EMBL" id="SRYW01000006">
    <property type="protein sequence ID" value="TGY34526.1"/>
    <property type="molecule type" value="Genomic_DNA"/>
</dbReference>
<feature type="chain" id="PRO_5020806758" evidence="1">
    <location>
        <begin position="31"/>
        <end position="297"/>
    </location>
</feature>
<comment type="caution">
    <text evidence="2">The sequence shown here is derived from an EMBL/GenBank/DDBJ whole genome shotgun (WGS) entry which is preliminary data.</text>
</comment>
<sequence>MWNPHRGGRCPRLLWLVLLVGGLCTGTAPAAPSTPPAGEQLEVSMLLRGALDVSASGAVEALHLGDERQVPPVVAGFVRRAVAGWRFDPYLQEGQPRAIRIPLILRVVGTPLDDGNLQIALRSASFQNYDPNDPTRLTWQNAAPPLYPGGAGMFGVNGDAYVLMRVGRDGRVQDAIVEQVNMRVRASPRRLAAYRKQFSRNALVAARTWSFRVPTEGESRDAPYWLVRVGVRYDVKGEGEQFARWYPYLPGPRHRPTWTDPATLLLAADAPDALPADGSLYQAGQRGPVLRTPLGGG</sequence>
<organism evidence="2 3">
    <name type="scientific">Stenotrophomonas maltophilia</name>
    <name type="common">Pseudomonas maltophilia</name>
    <name type="synonym">Xanthomonas maltophilia</name>
    <dbReference type="NCBI Taxonomy" id="40324"/>
    <lineage>
        <taxon>Bacteria</taxon>
        <taxon>Pseudomonadati</taxon>
        <taxon>Pseudomonadota</taxon>
        <taxon>Gammaproteobacteria</taxon>
        <taxon>Lysobacterales</taxon>
        <taxon>Lysobacteraceae</taxon>
        <taxon>Stenotrophomonas</taxon>
        <taxon>Stenotrophomonas maltophilia group</taxon>
    </lineage>
</organism>
<dbReference type="Proteomes" id="UP000306631">
    <property type="component" value="Unassembled WGS sequence"/>
</dbReference>
<proteinExistence type="predicted"/>
<dbReference type="RefSeq" id="WP_017354582.1">
    <property type="nucleotide sequence ID" value="NZ_SRYW01000006.1"/>
</dbReference>
<protein>
    <submittedName>
        <fullName evidence="2">Protein tonB</fullName>
    </submittedName>
</protein>